<evidence type="ECO:0000259" key="3">
    <source>
        <dbReference type="Pfam" id="PF13863"/>
    </source>
</evidence>
<gene>
    <name evidence="4" type="ORF">ADUPG1_005908</name>
</gene>
<evidence type="ECO:0000313" key="5">
    <source>
        <dbReference type="Proteomes" id="UP001057375"/>
    </source>
</evidence>
<dbReference type="Proteomes" id="UP001057375">
    <property type="component" value="Unassembled WGS sequence"/>
</dbReference>
<feature type="domain" description="DUF4200" evidence="3">
    <location>
        <begin position="23"/>
        <end position="139"/>
    </location>
</feature>
<protein>
    <recommendedName>
        <fullName evidence="3">DUF4200 domain-containing protein</fullName>
    </recommendedName>
</protein>
<accession>A0ABQ5KKL8</accession>
<comment type="caution">
    <text evidence="4">The sequence shown here is derived from an EMBL/GenBank/DDBJ whole genome shotgun (WGS) entry which is preliminary data.</text>
</comment>
<dbReference type="Pfam" id="PF13863">
    <property type="entry name" value="DUF4200"/>
    <property type="match status" value="1"/>
</dbReference>
<organism evidence="4 5">
    <name type="scientific">Aduncisulcus paluster</name>
    <dbReference type="NCBI Taxonomy" id="2918883"/>
    <lineage>
        <taxon>Eukaryota</taxon>
        <taxon>Metamonada</taxon>
        <taxon>Carpediemonas-like organisms</taxon>
        <taxon>Aduncisulcus</taxon>
    </lineage>
</organism>
<proteinExistence type="predicted"/>
<feature type="coiled-coil region" evidence="2">
    <location>
        <begin position="148"/>
        <end position="175"/>
    </location>
</feature>
<evidence type="ECO:0000256" key="1">
    <source>
        <dbReference type="ARBA" id="ARBA00023054"/>
    </source>
</evidence>
<reference evidence="4" key="1">
    <citation type="submission" date="2022-03" db="EMBL/GenBank/DDBJ databases">
        <title>Draft genome sequence of Aduncisulcus paluster, a free-living microaerophilic Fornicata.</title>
        <authorList>
            <person name="Yuyama I."/>
            <person name="Kume K."/>
            <person name="Tamura T."/>
            <person name="Inagaki Y."/>
            <person name="Hashimoto T."/>
        </authorList>
    </citation>
    <scope>NUCLEOTIDE SEQUENCE</scope>
    <source>
        <strain evidence="4">NY0171</strain>
    </source>
</reference>
<dbReference type="InterPro" id="IPR025252">
    <property type="entry name" value="DUF4200"/>
</dbReference>
<dbReference type="PANTHER" id="PTHR21683">
    <property type="entry name" value="COILED-COIL DOMAIN-CONTAINING PROTEIN 42 LIKE-2-LIKE-RELATED"/>
    <property type="match status" value="1"/>
</dbReference>
<keyword evidence="1 2" id="KW-0175">Coiled coil</keyword>
<sequence length="286" mass="33183">MYSFISGAGGGPEETGISDTTILLQHKRELVSVEDQLREKKEEFFYIQKKHDHKEMILDQRRTKQQAQKDRFQKFIDDSKIKITRAEKRAKEEEKVSKSLEKEIIELKKRIQKKGEEASTLSNITMKLSKYEGFLRSVLDCAAHFSSIDEFITRIHALELANKKLKEQMDKNRAEVIVERGKLDLIERKERTEALKLSNAVSSARHAREESILQRAVVERKLAGIEDRAFETCKTESEAILAINNMYKTMLNKTHIKREVRVDTIDAKLANITEYLEDLEKIVSTK</sequence>
<dbReference type="PANTHER" id="PTHR21683:SF2">
    <property type="entry name" value="COILED-COIL DOMAIN-CONTAINING PROTEIN 42 LIKE-2-LIKE"/>
    <property type="match status" value="1"/>
</dbReference>
<evidence type="ECO:0000313" key="4">
    <source>
        <dbReference type="EMBL" id="GKT31480.1"/>
    </source>
</evidence>
<dbReference type="InterPro" id="IPR051147">
    <property type="entry name" value="CFAP_domain-containing"/>
</dbReference>
<feature type="coiled-coil region" evidence="2">
    <location>
        <begin position="76"/>
        <end position="117"/>
    </location>
</feature>
<keyword evidence="5" id="KW-1185">Reference proteome</keyword>
<name>A0ABQ5KKL8_9EUKA</name>
<evidence type="ECO:0000256" key="2">
    <source>
        <dbReference type="SAM" id="Coils"/>
    </source>
</evidence>
<dbReference type="EMBL" id="BQXS01009685">
    <property type="protein sequence ID" value="GKT31480.1"/>
    <property type="molecule type" value="Genomic_DNA"/>
</dbReference>